<gene>
    <name evidence="3" type="ORF">CLV32_2023</name>
</gene>
<feature type="domain" description="DUF4397" evidence="2">
    <location>
        <begin position="41"/>
        <end position="148"/>
    </location>
</feature>
<comment type="caution">
    <text evidence="3">The sequence shown here is derived from an EMBL/GenBank/DDBJ whole genome shotgun (WGS) entry which is preliminary data.</text>
</comment>
<protein>
    <submittedName>
        <fullName evidence="3">Uncharacterized protein DUF4397</fullName>
    </submittedName>
</protein>
<evidence type="ECO:0000259" key="2">
    <source>
        <dbReference type="Pfam" id="PF14344"/>
    </source>
</evidence>
<organism evidence="3 4">
    <name type="scientific">Pedobacter duraquae</name>
    <dbReference type="NCBI Taxonomy" id="425511"/>
    <lineage>
        <taxon>Bacteria</taxon>
        <taxon>Pseudomonadati</taxon>
        <taxon>Bacteroidota</taxon>
        <taxon>Sphingobacteriia</taxon>
        <taxon>Sphingobacteriales</taxon>
        <taxon>Sphingobacteriaceae</taxon>
        <taxon>Pedobacter</taxon>
    </lineage>
</organism>
<dbReference type="Pfam" id="PF14344">
    <property type="entry name" value="DUF4397"/>
    <property type="match status" value="1"/>
</dbReference>
<feature type="signal peptide" evidence="1">
    <location>
        <begin position="1"/>
        <end position="29"/>
    </location>
</feature>
<keyword evidence="4" id="KW-1185">Reference proteome</keyword>
<dbReference type="EMBL" id="SNWM01000002">
    <property type="protein sequence ID" value="TDO23037.1"/>
    <property type="molecule type" value="Genomic_DNA"/>
</dbReference>
<dbReference type="Proteomes" id="UP000295499">
    <property type="component" value="Unassembled WGS sequence"/>
</dbReference>
<dbReference type="RefSeq" id="WP_133554891.1">
    <property type="nucleotide sequence ID" value="NZ_SNWM01000002.1"/>
</dbReference>
<dbReference type="PROSITE" id="PS51257">
    <property type="entry name" value="PROKAR_LIPOPROTEIN"/>
    <property type="match status" value="1"/>
</dbReference>
<name>A0A4R6ILR4_9SPHI</name>
<feature type="chain" id="PRO_5020791817" evidence="1">
    <location>
        <begin position="30"/>
        <end position="228"/>
    </location>
</feature>
<dbReference type="InterPro" id="IPR025510">
    <property type="entry name" value="DUF4397"/>
</dbReference>
<dbReference type="OrthoDB" id="9792011at2"/>
<keyword evidence="1" id="KW-0732">Signal</keyword>
<evidence type="ECO:0000256" key="1">
    <source>
        <dbReference type="SAM" id="SignalP"/>
    </source>
</evidence>
<sequence>MNTKTYLKLKNNWILICSIALLTILGGCAKTSDPIVVEGTAKLRIANGLPGSAPQDFYLNTNKIATNLAFGESLAYQTVTSGTVNLFYTATGTQNVNASLGAYLQTDQSYTVFYARSSAGQNGILGLQDDTNAPQAGRASVRFINLNASSTATINISVLNGSQLISGLAENAPSVSYAIDPAIALTATFTGTTTLLTVPAGTFVAGKSYIVWFTGTTAADFATHIITT</sequence>
<dbReference type="AlphaFoldDB" id="A0A4R6ILR4"/>
<accession>A0A4R6ILR4</accession>
<reference evidence="3 4" key="1">
    <citation type="submission" date="2019-03" db="EMBL/GenBank/DDBJ databases">
        <title>Genomic Encyclopedia of Archaeal and Bacterial Type Strains, Phase II (KMG-II): from individual species to whole genera.</title>
        <authorList>
            <person name="Goeker M."/>
        </authorList>
    </citation>
    <scope>NUCLEOTIDE SEQUENCE [LARGE SCALE GENOMIC DNA]</scope>
    <source>
        <strain evidence="3 4">DSM 19034</strain>
    </source>
</reference>
<evidence type="ECO:0000313" key="3">
    <source>
        <dbReference type="EMBL" id="TDO23037.1"/>
    </source>
</evidence>
<evidence type="ECO:0000313" key="4">
    <source>
        <dbReference type="Proteomes" id="UP000295499"/>
    </source>
</evidence>
<proteinExistence type="predicted"/>